<evidence type="ECO:0000313" key="2">
    <source>
        <dbReference type="EMBL" id="CAK9006763.1"/>
    </source>
</evidence>
<evidence type="ECO:0000256" key="1">
    <source>
        <dbReference type="SAM" id="MobiDB-lite"/>
    </source>
</evidence>
<reference evidence="2 3" key="1">
    <citation type="submission" date="2024-02" db="EMBL/GenBank/DDBJ databases">
        <authorList>
            <person name="Chen Y."/>
            <person name="Shah S."/>
            <person name="Dougan E. K."/>
            <person name="Thang M."/>
            <person name="Chan C."/>
        </authorList>
    </citation>
    <scope>NUCLEOTIDE SEQUENCE [LARGE SCALE GENOMIC DNA]</scope>
</reference>
<sequence>MALLLASPLHFRSARFVDVRSHAGHSSGFQNHPLSSHRPEVKLWRHQAFPAALAVGLGRTGRRAYEPFGGIYAREYALRRGSPLKPEQSWIFFPALAFALTIAWQVFHNWTRSLIALLIISFLAQCYMPEWEVHKQEQERGTNDRKYYDGDIDNEEKPQLNCRWSRFRPCPSLFHAAKFEGVITTSWSATPSPPKAAMIHHNEAKKHIGVTDPFQHWPSIGRPRLAKQGAKPNTNHQSPRT</sequence>
<comment type="caution">
    <text evidence="2">The sequence shown here is derived from an EMBL/GenBank/DDBJ whole genome shotgun (WGS) entry which is preliminary data.</text>
</comment>
<dbReference type="EMBL" id="CAXAMN010003892">
    <property type="protein sequence ID" value="CAK9006763.1"/>
    <property type="molecule type" value="Genomic_DNA"/>
</dbReference>
<evidence type="ECO:0000313" key="3">
    <source>
        <dbReference type="Proteomes" id="UP001642484"/>
    </source>
</evidence>
<keyword evidence="3" id="KW-1185">Reference proteome</keyword>
<accession>A0ABP0IXG9</accession>
<organism evidence="2 3">
    <name type="scientific">Durusdinium trenchii</name>
    <dbReference type="NCBI Taxonomy" id="1381693"/>
    <lineage>
        <taxon>Eukaryota</taxon>
        <taxon>Sar</taxon>
        <taxon>Alveolata</taxon>
        <taxon>Dinophyceae</taxon>
        <taxon>Suessiales</taxon>
        <taxon>Symbiodiniaceae</taxon>
        <taxon>Durusdinium</taxon>
    </lineage>
</organism>
<gene>
    <name evidence="2" type="ORF">CCMP2556_LOCUS8559</name>
</gene>
<dbReference type="Proteomes" id="UP001642484">
    <property type="component" value="Unassembled WGS sequence"/>
</dbReference>
<feature type="region of interest" description="Disordered" evidence="1">
    <location>
        <begin position="212"/>
        <end position="241"/>
    </location>
</feature>
<feature type="compositionally biased region" description="Polar residues" evidence="1">
    <location>
        <begin position="231"/>
        <end position="241"/>
    </location>
</feature>
<name>A0ABP0IXG9_9DINO</name>
<protein>
    <submittedName>
        <fullName evidence="2">Uncharacterized protein</fullName>
    </submittedName>
</protein>
<proteinExistence type="predicted"/>